<gene>
    <name evidence="2" type="ORF">SLEP1_g27344</name>
</gene>
<evidence type="ECO:0000256" key="1">
    <source>
        <dbReference type="SAM" id="MobiDB-lite"/>
    </source>
</evidence>
<comment type="caution">
    <text evidence="2">The sequence shown here is derived from an EMBL/GenBank/DDBJ whole genome shotgun (WGS) entry which is preliminary data.</text>
</comment>
<sequence length="161" mass="17893">MATLQKFKLLATQCTIAGSPGRSPSASPVIHIRRRKTLRMLLNRSSASERRRFGRCDVQEKVVDRSPEKIAATETSNKKSGSKREGKGRRKLKELFVSSPPFEQRESKSGVGDSEGLLPAPRSVSEGPAARHGGSLRQITGAFRYRLLRRAWRPVLVTIPE</sequence>
<dbReference type="AlphaFoldDB" id="A0AAV5JPZ4"/>
<feature type="region of interest" description="Disordered" evidence="1">
    <location>
        <begin position="63"/>
        <end position="136"/>
    </location>
</feature>
<accession>A0AAV5JPZ4</accession>
<evidence type="ECO:0000313" key="2">
    <source>
        <dbReference type="EMBL" id="GKV16749.1"/>
    </source>
</evidence>
<protein>
    <submittedName>
        <fullName evidence="2">Uncharacterized protein</fullName>
    </submittedName>
</protein>
<evidence type="ECO:0000313" key="3">
    <source>
        <dbReference type="Proteomes" id="UP001054252"/>
    </source>
</evidence>
<proteinExistence type="predicted"/>
<reference evidence="2 3" key="1">
    <citation type="journal article" date="2021" name="Commun. Biol.">
        <title>The genome of Shorea leprosula (Dipterocarpaceae) highlights the ecological relevance of drought in aseasonal tropical rainforests.</title>
        <authorList>
            <person name="Ng K.K.S."/>
            <person name="Kobayashi M.J."/>
            <person name="Fawcett J.A."/>
            <person name="Hatakeyama M."/>
            <person name="Paape T."/>
            <person name="Ng C.H."/>
            <person name="Ang C.C."/>
            <person name="Tnah L.H."/>
            <person name="Lee C.T."/>
            <person name="Nishiyama T."/>
            <person name="Sese J."/>
            <person name="O'Brien M.J."/>
            <person name="Copetti D."/>
            <person name="Mohd Noor M.I."/>
            <person name="Ong R.C."/>
            <person name="Putra M."/>
            <person name="Sireger I.Z."/>
            <person name="Indrioko S."/>
            <person name="Kosugi Y."/>
            <person name="Izuno A."/>
            <person name="Isagi Y."/>
            <person name="Lee S.L."/>
            <person name="Shimizu K.K."/>
        </authorList>
    </citation>
    <scope>NUCLEOTIDE SEQUENCE [LARGE SCALE GENOMIC DNA]</scope>
    <source>
        <strain evidence="2">214</strain>
    </source>
</reference>
<dbReference type="PANTHER" id="PTHR34542">
    <property type="entry name" value="OS08G0359900 PROTEIN"/>
    <property type="match status" value="1"/>
</dbReference>
<keyword evidence="3" id="KW-1185">Reference proteome</keyword>
<dbReference type="PANTHER" id="PTHR34542:SF6">
    <property type="entry name" value="50S RIBOSOMAL-LIKE PROTEIN"/>
    <property type="match status" value="1"/>
</dbReference>
<name>A0AAV5JPZ4_9ROSI</name>
<dbReference type="Proteomes" id="UP001054252">
    <property type="component" value="Unassembled WGS sequence"/>
</dbReference>
<organism evidence="2 3">
    <name type="scientific">Rubroshorea leprosula</name>
    <dbReference type="NCBI Taxonomy" id="152421"/>
    <lineage>
        <taxon>Eukaryota</taxon>
        <taxon>Viridiplantae</taxon>
        <taxon>Streptophyta</taxon>
        <taxon>Embryophyta</taxon>
        <taxon>Tracheophyta</taxon>
        <taxon>Spermatophyta</taxon>
        <taxon>Magnoliopsida</taxon>
        <taxon>eudicotyledons</taxon>
        <taxon>Gunneridae</taxon>
        <taxon>Pentapetalae</taxon>
        <taxon>rosids</taxon>
        <taxon>malvids</taxon>
        <taxon>Malvales</taxon>
        <taxon>Dipterocarpaceae</taxon>
        <taxon>Rubroshorea</taxon>
    </lineage>
</organism>
<dbReference type="EMBL" id="BPVZ01000046">
    <property type="protein sequence ID" value="GKV16749.1"/>
    <property type="molecule type" value="Genomic_DNA"/>
</dbReference>